<keyword evidence="2" id="KW-1185">Reference proteome</keyword>
<name>A0A8X6V8I3_TRICX</name>
<gene>
    <name evidence="1" type="ORF">TNCV_4660651</name>
</gene>
<reference evidence="1" key="1">
    <citation type="submission" date="2020-08" db="EMBL/GenBank/DDBJ databases">
        <title>Multicomponent nature underlies the extraordinary mechanical properties of spider dragline silk.</title>
        <authorList>
            <person name="Kono N."/>
            <person name="Nakamura H."/>
            <person name="Mori M."/>
            <person name="Yoshida Y."/>
            <person name="Ohtoshi R."/>
            <person name="Malay A.D."/>
            <person name="Moran D.A.P."/>
            <person name="Tomita M."/>
            <person name="Numata K."/>
            <person name="Arakawa K."/>
        </authorList>
    </citation>
    <scope>NUCLEOTIDE SEQUENCE</scope>
</reference>
<comment type="caution">
    <text evidence="1">The sequence shown here is derived from an EMBL/GenBank/DDBJ whole genome shotgun (WGS) entry which is preliminary data.</text>
</comment>
<sequence>MASLELMHVMCNCKEECPRAFRWSTLLWIKPSIVEYESRLGTQEGLEQYKLHRPDDIMTQTAGLSLNPGEAVVTRGHGTTPLRVKEDIEDVPSELGNGD</sequence>
<evidence type="ECO:0000313" key="2">
    <source>
        <dbReference type="Proteomes" id="UP000887159"/>
    </source>
</evidence>
<protein>
    <submittedName>
        <fullName evidence="1">Uncharacterized protein</fullName>
    </submittedName>
</protein>
<dbReference type="EMBL" id="BMAU01021284">
    <property type="protein sequence ID" value="GFY08872.1"/>
    <property type="molecule type" value="Genomic_DNA"/>
</dbReference>
<evidence type="ECO:0000313" key="1">
    <source>
        <dbReference type="EMBL" id="GFY08872.1"/>
    </source>
</evidence>
<proteinExistence type="predicted"/>
<organism evidence="1 2">
    <name type="scientific">Trichonephila clavipes</name>
    <name type="common">Golden silk orbweaver</name>
    <name type="synonym">Nephila clavipes</name>
    <dbReference type="NCBI Taxonomy" id="2585209"/>
    <lineage>
        <taxon>Eukaryota</taxon>
        <taxon>Metazoa</taxon>
        <taxon>Ecdysozoa</taxon>
        <taxon>Arthropoda</taxon>
        <taxon>Chelicerata</taxon>
        <taxon>Arachnida</taxon>
        <taxon>Araneae</taxon>
        <taxon>Araneomorphae</taxon>
        <taxon>Entelegynae</taxon>
        <taxon>Araneoidea</taxon>
        <taxon>Nephilidae</taxon>
        <taxon>Trichonephila</taxon>
    </lineage>
</organism>
<dbReference type="AlphaFoldDB" id="A0A8X6V8I3"/>
<dbReference type="Proteomes" id="UP000887159">
    <property type="component" value="Unassembled WGS sequence"/>
</dbReference>
<accession>A0A8X6V8I3</accession>